<dbReference type="InterPro" id="IPR036942">
    <property type="entry name" value="Beta-barrel_TonB_sf"/>
</dbReference>
<dbReference type="PANTHER" id="PTHR40980">
    <property type="entry name" value="PLUG DOMAIN-CONTAINING PROTEIN"/>
    <property type="match status" value="1"/>
</dbReference>
<reference evidence="13 14" key="1">
    <citation type="submission" date="2020-08" db="EMBL/GenBank/DDBJ databases">
        <title>Genomic Encyclopedia of Type Strains, Phase IV (KMG-IV): sequencing the most valuable type-strain genomes for metagenomic binning, comparative biology and taxonomic classification.</title>
        <authorList>
            <person name="Goeker M."/>
        </authorList>
    </citation>
    <scope>NUCLEOTIDE SEQUENCE [LARGE SCALE GENOMIC DNA]</scope>
    <source>
        <strain evidence="13 14">DSM 101806</strain>
    </source>
</reference>
<dbReference type="Proteomes" id="UP000557392">
    <property type="component" value="Unassembled WGS sequence"/>
</dbReference>
<dbReference type="InterPro" id="IPR000531">
    <property type="entry name" value="Beta-barrel_TonB"/>
</dbReference>
<dbReference type="SUPFAM" id="SSF56935">
    <property type="entry name" value="Porins"/>
    <property type="match status" value="1"/>
</dbReference>
<keyword evidence="6 8" id="KW-0472">Membrane</keyword>
<evidence type="ECO:0000256" key="3">
    <source>
        <dbReference type="ARBA" id="ARBA00022452"/>
    </source>
</evidence>
<evidence type="ECO:0000313" key="13">
    <source>
        <dbReference type="EMBL" id="MBB4098995.1"/>
    </source>
</evidence>
<dbReference type="PROSITE" id="PS52016">
    <property type="entry name" value="TONB_DEPENDENT_REC_3"/>
    <property type="match status" value="1"/>
</dbReference>
<comment type="caution">
    <text evidence="13">The sequence shown here is derived from an EMBL/GenBank/DDBJ whole genome shotgun (WGS) entry which is preliminary data.</text>
</comment>
<keyword evidence="4 8" id="KW-0812">Transmembrane</keyword>
<sequence length="841" mass="90926">MRTAKIHFLARPALTALVLSIAAPAFAQEQAATAAEAQEIVVTGQRAAQRAANLEKRDADNTVETLHANDVGKLPDQNVAEAIKRLPGLSVANDQGEGRYVIIRGIDPNLINVTLNGQTLPAPEPAGRQVKLDDLPSGMIQSVTVSKSLLASQDANAVGGEINIKTKTGFDSRNPFFFDARGAIGRYDMNHKAPWELDATVGGHTDTLGAVVSVNYSRRPIETENYQGSSAWNAAGTPDGNGLRDYNLTRTRLGVVGNFDWHPSDGVKLYLRTSYSKFQDHETRDQNRLAITTFTPGALKATGTILVRHREEDDNTKSATLGGEFDLGGGKLEASGGWTRAVKIDPIRSEFTFGTTKGAVFATFDNSTDPYTLVPSGTSTGLFGDPSQFKLTKFNYETRQASEDLWQGRLDYTLPISVGEDSAIKVGFKYLDRRKKNNQDKRNYKNGATAWAVTNVAYAADPSFYDGQFHFGERIDYGAALAYANANPGVLAIDNAGTLADSLSSDYDVHEKITAGYAMATLRFGALTLIPGVRVEHTDDDTGAKIVRPGSTLADGYNSHGENGYTDFFPGLNAKFEIAHNLFLRGAVTTAIGRPNYADLAPYITVDSGASPTAIALGNPDLKPYRAVSYDASIEYYPTPDSLFVAGFFHKDIDNPIYKTGNVVANGVYGGVTYASALVTKPINVDSETLSGVEFNLQTQFTFLPGALSGFGVSANFTHVWGHANGLPGRAGDIPLGFQSKNVGNVQLFYEKYGFAARLAFNYRSSYLDTLAATAAADQFTDGNGQLDLHVSYQIMPEVTVFGDAVNLTNAPWRRYIGTKPFLVEREQYGALLRGGVQLHF</sequence>
<feature type="signal peptide" evidence="10">
    <location>
        <begin position="1"/>
        <end position="27"/>
    </location>
</feature>
<comment type="subcellular location">
    <subcellularLocation>
        <location evidence="1 8">Cell outer membrane</location>
        <topology evidence="1 8">Multi-pass membrane protein</topology>
    </subcellularLocation>
</comment>
<evidence type="ECO:0000256" key="7">
    <source>
        <dbReference type="ARBA" id="ARBA00023237"/>
    </source>
</evidence>
<keyword evidence="7 8" id="KW-0998">Cell outer membrane</keyword>
<dbReference type="NCBIfam" id="TIGR01782">
    <property type="entry name" value="TonB-Xanth-Caul"/>
    <property type="match status" value="1"/>
</dbReference>
<keyword evidence="3 8" id="KW-1134">Transmembrane beta strand</keyword>
<evidence type="ECO:0000256" key="1">
    <source>
        <dbReference type="ARBA" id="ARBA00004571"/>
    </source>
</evidence>
<evidence type="ECO:0000256" key="6">
    <source>
        <dbReference type="ARBA" id="ARBA00023136"/>
    </source>
</evidence>
<proteinExistence type="inferred from homology"/>
<evidence type="ECO:0000313" key="14">
    <source>
        <dbReference type="Proteomes" id="UP000557392"/>
    </source>
</evidence>
<evidence type="ECO:0000256" key="8">
    <source>
        <dbReference type="PROSITE-ProRule" id="PRU01360"/>
    </source>
</evidence>
<gene>
    <name evidence="13" type="ORF">GGR46_002559</name>
</gene>
<dbReference type="Gene3D" id="2.40.170.20">
    <property type="entry name" value="TonB-dependent receptor, beta-barrel domain"/>
    <property type="match status" value="1"/>
</dbReference>
<dbReference type="Pfam" id="PF00593">
    <property type="entry name" value="TonB_dep_Rec_b-barrel"/>
    <property type="match status" value="1"/>
</dbReference>
<evidence type="ECO:0000256" key="4">
    <source>
        <dbReference type="ARBA" id="ARBA00022692"/>
    </source>
</evidence>
<dbReference type="RefSeq" id="WP_183998221.1">
    <property type="nucleotide sequence ID" value="NZ_JACIEH010000002.1"/>
</dbReference>
<dbReference type="CDD" id="cd01347">
    <property type="entry name" value="ligand_gated_channel"/>
    <property type="match status" value="1"/>
</dbReference>
<keyword evidence="2 8" id="KW-0813">Transport</keyword>
<dbReference type="GO" id="GO:0009279">
    <property type="term" value="C:cell outer membrane"/>
    <property type="evidence" value="ECO:0007669"/>
    <property type="project" value="UniProtKB-SubCell"/>
</dbReference>
<dbReference type="InterPro" id="IPR010104">
    <property type="entry name" value="TonB_rcpt_bac"/>
</dbReference>
<feature type="domain" description="TonB-dependent receptor plug" evidence="12">
    <location>
        <begin position="56"/>
        <end position="160"/>
    </location>
</feature>
<organism evidence="13 14">
    <name type="scientific">Sphingomonas kyeonggiensis</name>
    <dbReference type="NCBI Taxonomy" id="1268553"/>
    <lineage>
        <taxon>Bacteria</taxon>
        <taxon>Pseudomonadati</taxon>
        <taxon>Pseudomonadota</taxon>
        <taxon>Alphaproteobacteria</taxon>
        <taxon>Sphingomonadales</taxon>
        <taxon>Sphingomonadaceae</taxon>
        <taxon>Sphingomonas</taxon>
    </lineage>
</organism>
<keyword evidence="14" id="KW-1185">Reference proteome</keyword>
<evidence type="ECO:0000259" key="11">
    <source>
        <dbReference type="Pfam" id="PF00593"/>
    </source>
</evidence>
<evidence type="ECO:0000259" key="12">
    <source>
        <dbReference type="Pfam" id="PF07715"/>
    </source>
</evidence>
<keyword evidence="5 9" id="KW-0798">TonB box</keyword>
<comment type="similarity">
    <text evidence="8 9">Belongs to the TonB-dependent receptor family.</text>
</comment>
<dbReference type="AlphaFoldDB" id="A0A7W6JT45"/>
<dbReference type="PANTHER" id="PTHR40980:SF4">
    <property type="entry name" value="TONB-DEPENDENT RECEPTOR-LIKE BETA-BARREL DOMAIN-CONTAINING PROTEIN"/>
    <property type="match status" value="1"/>
</dbReference>
<dbReference type="Gene3D" id="2.170.130.10">
    <property type="entry name" value="TonB-dependent receptor, plug domain"/>
    <property type="match status" value="1"/>
</dbReference>
<feature type="chain" id="PRO_5031327768" evidence="10">
    <location>
        <begin position="28"/>
        <end position="841"/>
    </location>
</feature>
<dbReference type="InterPro" id="IPR012910">
    <property type="entry name" value="Plug_dom"/>
</dbReference>
<dbReference type="EMBL" id="JACIEH010000002">
    <property type="protein sequence ID" value="MBB4098995.1"/>
    <property type="molecule type" value="Genomic_DNA"/>
</dbReference>
<evidence type="ECO:0000256" key="2">
    <source>
        <dbReference type="ARBA" id="ARBA00022448"/>
    </source>
</evidence>
<keyword evidence="13" id="KW-0675">Receptor</keyword>
<dbReference type="Pfam" id="PF07715">
    <property type="entry name" value="Plug"/>
    <property type="match status" value="1"/>
</dbReference>
<dbReference type="InterPro" id="IPR037066">
    <property type="entry name" value="Plug_dom_sf"/>
</dbReference>
<keyword evidence="10" id="KW-0732">Signal</keyword>
<feature type="domain" description="TonB-dependent receptor-like beta-barrel" evidence="11">
    <location>
        <begin position="364"/>
        <end position="808"/>
    </location>
</feature>
<dbReference type="InterPro" id="IPR039426">
    <property type="entry name" value="TonB-dep_rcpt-like"/>
</dbReference>
<name>A0A7W6JT45_9SPHN</name>
<evidence type="ECO:0000256" key="9">
    <source>
        <dbReference type="RuleBase" id="RU003357"/>
    </source>
</evidence>
<accession>A0A7W6JT45</accession>
<protein>
    <submittedName>
        <fullName evidence="13">TonB-dependent receptor</fullName>
    </submittedName>
</protein>
<evidence type="ECO:0000256" key="10">
    <source>
        <dbReference type="SAM" id="SignalP"/>
    </source>
</evidence>
<evidence type="ECO:0000256" key="5">
    <source>
        <dbReference type="ARBA" id="ARBA00023077"/>
    </source>
</evidence>